<dbReference type="InterPro" id="IPR032710">
    <property type="entry name" value="NTF2-like_dom_sf"/>
</dbReference>
<accession>A0AAE1V7Y7</accession>
<dbReference type="PANTHER" id="PTHR34213">
    <property type="entry name" value="NUCLEAR TRANSPORT FACTOR 2 (NTF2) FAMILY PROTEIN"/>
    <property type="match status" value="1"/>
</dbReference>
<dbReference type="SUPFAM" id="SSF54427">
    <property type="entry name" value="NTF2-like"/>
    <property type="match status" value="1"/>
</dbReference>
<evidence type="ECO:0008006" key="3">
    <source>
        <dbReference type="Google" id="ProtNLM"/>
    </source>
</evidence>
<protein>
    <recommendedName>
        <fullName evidence="3">NTF2-like domain-containing protein</fullName>
    </recommendedName>
</protein>
<evidence type="ECO:0000313" key="1">
    <source>
        <dbReference type="EMBL" id="KAK4359903.1"/>
    </source>
</evidence>
<proteinExistence type="predicted"/>
<dbReference type="EMBL" id="JAVYJV010000011">
    <property type="protein sequence ID" value="KAK4359903.1"/>
    <property type="molecule type" value="Genomic_DNA"/>
</dbReference>
<keyword evidence="2" id="KW-1185">Reference proteome</keyword>
<dbReference type="Proteomes" id="UP001291623">
    <property type="component" value="Unassembled WGS sequence"/>
</dbReference>
<organism evidence="1 2">
    <name type="scientific">Anisodus tanguticus</name>
    <dbReference type="NCBI Taxonomy" id="243964"/>
    <lineage>
        <taxon>Eukaryota</taxon>
        <taxon>Viridiplantae</taxon>
        <taxon>Streptophyta</taxon>
        <taxon>Embryophyta</taxon>
        <taxon>Tracheophyta</taxon>
        <taxon>Spermatophyta</taxon>
        <taxon>Magnoliopsida</taxon>
        <taxon>eudicotyledons</taxon>
        <taxon>Gunneridae</taxon>
        <taxon>Pentapetalae</taxon>
        <taxon>asterids</taxon>
        <taxon>lamiids</taxon>
        <taxon>Solanales</taxon>
        <taxon>Solanaceae</taxon>
        <taxon>Solanoideae</taxon>
        <taxon>Hyoscyameae</taxon>
        <taxon>Anisodus</taxon>
    </lineage>
</organism>
<sequence>MLRSLTSQSLTRAKLYPSYFSSFVNNNIFQFPMENKHSQSQDMKDEQREVYCKEAGGDYNPSNRASDCILPHLLNLYASRSKAQDFEIYAPNATFEDPLMRAEGVKQIKSSFYSIGKVFSESRIVEYNITEKEISPGNKEILIDNKQYYKFLGKDIHMISLIKLYTEGGKVVRHEDCWDKKPLRNRETVKVPLVGRMMEVSRRASMFLTHVLMGCGKDPTN</sequence>
<comment type="caution">
    <text evidence="1">The sequence shown here is derived from an EMBL/GenBank/DDBJ whole genome shotgun (WGS) entry which is preliminary data.</text>
</comment>
<reference evidence="1" key="1">
    <citation type="submission" date="2023-12" db="EMBL/GenBank/DDBJ databases">
        <title>Genome assembly of Anisodus tanguticus.</title>
        <authorList>
            <person name="Wang Y.-J."/>
        </authorList>
    </citation>
    <scope>NUCLEOTIDE SEQUENCE</scope>
    <source>
        <strain evidence="1">KB-2021</strain>
        <tissue evidence="1">Leaf</tissue>
    </source>
</reference>
<dbReference type="PANTHER" id="PTHR34213:SF2">
    <property type="entry name" value="NUCLEAR TRANSPORT FACTOR 2 (NTF2) FAMILY PROTEIN"/>
    <property type="match status" value="1"/>
</dbReference>
<gene>
    <name evidence="1" type="ORF">RND71_022132</name>
</gene>
<name>A0AAE1V7Y7_9SOLA</name>
<evidence type="ECO:0000313" key="2">
    <source>
        <dbReference type="Proteomes" id="UP001291623"/>
    </source>
</evidence>
<dbReference type="AlphaFoldDB" id="A0AAE1V7Y7"/>